<dbReference type="InterPro" id="IPR058580">
    <property type="entry name" value="DUF2828"/>
</dbReference>
<dbReference type="PANTHER" id="PTHR31373:SF27">
    <property type="entry name" value="TROVE DOMAIN-CONTAINING PROTEIN"/>
    <property type="match status" value="1"/>
</dbReference>
<dbReference type="AlphaFoldDB" id="A0A5C6G4X5"/>
<evidence type="ECO:0000313" key="2">
    <source>
        <dbReference type="EMBL" id="TWU71558.1"/>
    </source>
</evidence>
<evidence type="ECO:0000259" key="1">
    <source>
        <dbReference type="Pfam" id="PF11443"/>
    </source>
</evidence>
<proteinExistence type="predicted"/>
<feature type="domain" description="DUF2828" evidence="1">
    <location>
        <begin position="3"/>
        <end position="311"/>
    </location>
</feature>
<protein>
    <recommendedName>
        <fullName evidence="1">DUF2828 domain-containing protein</fullName>
    </recommendedName>
</protein>
<dbReference type="InterPro" id="IPR011205">
    <property type="entry name" value="UCP015417_vWA"/>
</dbReference>
<organism evidence="2 3">
    <name type="scientific">Metarhizium rileyi (strain RCEF 4871)</name>
    <name type="common">Nomuraea rileyi</name>
    <dbReference type="NCBI Taxonomy" id="1649241"/>
    <lineage>
        <taxon>Eukaryota</taxon>
        <taxon>Fungi</taxon>
        <taxon>Dikarya</taxon>
        <taxon>Ascomycota</taxon>
        <taxon>Pezizomycotina</taxon>
        <taxon>Sordariomycetes</taxon>
        <taxon>Hypocreomycetidae</taxon>
        <taxon>Hypocreales</taxon>
        <taxon>Clavicipitaceae</taxon>
        <taxon>Metarhizium</taxon>
    </lineage>
</organism>
<gene>
    <name evidence="2" type="ORF">ED733_000114</name>
</gene>
<dbReference type="Pfam" id="PF11443">
    <property type="entry name" value="DUF2828"/>
    <property type="match status" value="1"/>
</dbReference>
<dbReference type="Proteomes" id="UP000317257">
    <property type="component" value="Unassembled WGS sequence"/>
</dbReference>
<reference evidence="3" key="1">
    <citation type="submission" date="2018-12" db="EMBL/GenBank/DDBJ databases">
        <title>The complete genome of Metarhizium rileyi, a key fungal pathogen of Lepidoptera.</title>
        <authorList>
            <person name="Binneck E."/>
            <person name="Lastra C.C.L."/>
            <person name="Sosa-Gomez D.R."/>
        </authorList>
    </citation>
    <scope>NUCLEOTIDE SEQUENCE [LARGE SCALE GENOMIC DNA]</scope>
    <source>
        <strain evidence="3">Cep018-CH2</strain>
    </source>
</reference>
<sequence length="320" mass="35984">MLTENGDVTSRTTEDALVDTITGPRLRDALEAAWKDDALITLKTIFNSRSYLGKGSRFTFYRAAGWLAQNRPLTLVSNLEWLCRPVIEKKVDKQGDDDLVIIEAEKDLDERTAFDVKHGVSLGYWKDLLNLLALAVNNTLDVLSNPRDVLNVEDVHSSISGQASTRSGAGDTNKQHLPQCGHTAETVRQIQRRTRDDCVTKQLYIFFNNTVVYRAIHLTVAWVFAEQLQKDLAARQSVDISVRNGVSLCGKWAPSHGNFHDKHTLSFGNEQARSTIRETYLRYAENSIVKISALRKHLEVVERDITAGTFEISDTIGFLH</sequence>
<evidence type="ECO:0000313" key="3">
    <source>
        <dbReference type="Proteomes" id="UP000317257"/>
    </source>
</evidence>
<accession>A0A5C6G4X5</accession>
<dbReference type="PANTHER" id="PTHR31373">
    <property type="entry name" value="OS06G0652100 PROTEIN"/>
    <property type="match status" value="1"/>
</dbReference>
<dbReference type="EMBL" id="SBHS01000041">
    <property type="protein sequence ID" value="TWU71558.1"/>
    <property type="molecule type" value="Genomic_DNA"/>
</dbReference>
<comment type="caution">
    <text evidence="2">The sequence shown here is derived from an EMBL/GenBank/DDBJ whole genome shotgun (WGS) entry which is preliminary data.</text>
</comment>
<name>A0A5C6G4X5_METRR</name>